<gene>
    <name evidence="6" type="ORF">FNK824_LOCUS25638</name>
    <name evidence="4" type="ORF">JXQ802_LOCUS55062</name>
    <name evidence="5" type="ORF">OTI717_LOCUS19252</name>
    <name evidence="3" type="ORF">PYM288_LOCUS38550</name>
    <name evidence="2" type="ORF">RFH988_LOCUS30326</name>
    <name evidence="1" type="ORF">SEV965_LOCUS22946</name>
</gene>
<keyword evidence="8" id="KW-1185">Reference proteome</keyword>
<dbReference type="EMBL" id="CAJNOH010009494">
    <property type="protein sequence ID" value="CAF1499113.1"/>
    <property type="molecule type" value="Genomic_DNA"/>
</dbReference>
<dbReference type="Proteomes" id="UP000663823">
    <property type="component" value="Unassembled WGS sequence"/>
</dbReference>
<name>A0A815T0Y0_9BILA</name>
<dbReference type="EMBL" id="CAJOAX010002777">
    <property type="protein sequence ID" value="CAF3818304.1"/>
    <property type="molecule type" value="Genomic_DNA"/>
</dbReference>
<sequence>MNEIDKADTCFFHIFIKQYDQFNKIYTEANQLRQNDKKYTKTIAHIATGFQKIKSRISSNKNETPITLEDAKKINDLLAPISYQMDQVLTNRNLLKRSKSTSTNRCCSLF</sequence>
<protein>
    <submittedName>
        <fullName evidence="3">Uncharacterized protein</fullName>
    </submittedName>
</protein>
<dbReference type="EMBL" id="CAJNOO010003014">
    <property type="protein sequence ID" value="CAF1312461.1"/>
    <property type="molecule type" value="Genomic_DNA"/>
</dbReference>
<dbReference type="Proteomes" id="UP000663874">
    <property type="component" value="Unassembled WGS sequence"/>
</dbReference>
<dbReference type="Proteomes" id="UP000663882">
    <property type="component" value="Unassembled WGS sequence"/>
</dbReference>
<comment type="caution">
    <text evidence="3">The sequence shown here is derived from an EMBL/GenBank/DDBJ whole genome shotgun (WGS) entry which is preliminary data.</text>
</comment>
<evidence type="ECO:0000313" key="5">
    <source>
        <dbReference type="EMBL" id="CAF3818304.1"/>
    </source>
</evidence>
<proteinExistence type="predicted"/>
<evidence type="ECO:0000313" key="4">
    <source>
        <dbReference type="EMBL" id="CAF1654493.1"/>
    </source>
</evidence>
<evidence type="ECO:0000313" key="8">
    <source>
        <dbReference type="Proteomes" id="UP000663870"/>
    </source>
</evidence>
<dbReference type="Proteomes" id="UP000663870">
    <property type="component" value="Unassembled WGS sequence"/>
</dbReference>
<evidence type="ECO:0000313" key="6">
    <source>
        <dbReference type="EMBL" id="CAF3995468.1"/>
    </source>
</evidence>
<dbReference type="AlphaFoldDB" id="A0A815T0Y0"/>
<dbReference type="Proteomes" id="UP000663889">
    <property type="component" value="Unassembled WGS sequence"/>
</dbReference>
<dbReference type="Proteomes" id="UP000663854">
    <property type="component" value="Unassembled WGS sequence"/>
</dbReference>
<organism evidence="3 7">
    <name type="scientific">Rotaria sordida</name>
    <dbReference type="NCBI Taxonomy" id="392033"/>
    <lineage>
        <taxon>Eukaryota</taxon>
        <taxon>Metazoa</taxon>
        <taxon>Spiralia</taxon>
        <taxon>Gnathifera</taxon>
        <taxon>Rotifera</taxon>
        <taxon>Eurotatoria</taxon>
        <taxon>Bdelloidea</taxon>
        <taxon>Philodinida</taxon>
        <taxon>Philodinidae</taxon>
        <taxon>Rotaria</taxon>
    </lineage>
</organism>
<evidence type="ECO:0000313" key="1">
    <source>
        <dbReference type="EMBL" id="CAF1235792.1"/>
    </source>
</evidence>
<evidence type="ECO:0000313" key="7">
    <source>
        <dbReference type="Proteomes" id="UP000663854"/>
    </source>
</evidence>
<dbReference type="EMBL" id="CAJNOL010011270">
    <property type="protein sequence ID" value="CAF1654493.1"/>
    <property type="molecule type" value="Genomic_DNA"/>
</dbReference>
<accession>A0A815T0Y0</accession>
<evidence type="ECO:0000313" key="2">
    <source>
        <dbReference type="EMBL" id="CAF1312461.1"/>
    </source>
</evidence>
<dbReference type="EMBL" id="CAJOBE010006085">
    <property type="protein sequence ID" value="CAF3995468.1"/>
    <property type="molecule type" value="Genomic_DNA"/>
</dbReference>
<dbReference type="EMBL" id="CAJNOU010001659">
    <property type="protein sequence ID" value="CAF1235792.1"/>
    <property type="molecule type" value="Genomic_DNA"/>
</dbReference>
<reference evidence="3" key="1">
    <citation type="submission" date="2021-02" db="EMBL/GenBank/DDBJ databases">
        <authorList>
            <person name="Nowell W R."/>
        </authorList>
    </citation>
    <scope>NUCLEOTIDE SEQUENCE</scope>
</reference>
<evidence type="ECO:0000313" key="3">
    <source>
        <dbReference type="EMBL" id="CAF1499113.1"/>
    </source>
</evidence>